<evidence type="ECO:0000256" key="1">
    <source>
        <dbReference type="ARBA" id="ARBA00004651"/>
    </source>
</evidence>
<feature type="domain" description="Tyrosine-protein kinase G-rich" evidence="9">
    <location>
        <begin position="361"/>
        <end position="438"/>
    </location>
</feature>
<dbReference type="NCBIfam" id="TIGR03007">
    <property type="entry name" value="pepcterm_ChnLen"/>
    <property type="match status" value="1"/>
</dbReference>
<evidence type="ECO:0000259" key="9">
    <source>
        <dbReference type="Pfam" id="PF13807"/>
    </source>
</evidence>
<feature type="coiled-coil region" evidence="6">
    <location>
        <begin position="359"/>
        <end position="386"/>
    </location>
</feature>
<feature type="domain" description="Polysaccharide chain length determinant N-terminal" evidence="8">
    <location>
        <begin position="14"/>
        <end position="88"/>
    </location>
</feature>
<keyword evidence="6" id="KW-0175">Coiled coil</keyword>
<feature type="transmembrane region" description="Helical" evidence="7">
    <location>
        <begin position="20"/>
        <end position="37"/>
    </location>
</feature>
<dbReference type="PANTHER" id="PTHR32309:SF31">
    <property type="entry name" value="CAPSULAR EXOPOLYSACCHARIDE FAMILY"/>
    <property type="match status" value="1"/>
</dbReference>
<dbReference type="KEGG" id="rdi:CMV14_06365"/>
<dbReference type="EMBL" id="NWUF01000007">
    <property type="protein sequence ID" value="PCE42667.1"/>
    <property type="molecule type" value="Genomic_DNA"/>
</dbReference>
<keyword evidence="3 7" id="KW-0812">Transmembrane</keyword>
<dbReference type="InterPro" id="IPR032807">
    <property type="entry name" value="GNVR"/>
</dbReference>
<evidence type="ECO:0000256" key="6">
    <source>
        <dbReference type="SAM" id="Coils"/>
    </source>
</evidence>
<comment type="subcellular location">
    <subcellularLocation>
        <location evidence="1">Cell membrane</location>
        <topology evidence="1">Multi-pass membrane protein</topology>
    </subcellularLocation>
</comment>
<accession>A0A2A4FZ12</accession>
<keyword evidence="5 7" id="KW-0472">Membrane</keyword>
<dbReference type="InterPro" id="IPR003856">
    <property type="entry name" value="LPS_length_determ_N"/>
</dbReference>
<evidence type="ECO:0000256" key="7">
    <source>
        <dbReference type="SAM" id="Phobius"/>
    </source>
</evidence>
<evidence type="ECO:0000256" key="3">
    <source>
        <dbReference type="ARBA" id="ARBA00022692"/>
    </source>
</evidence>
<keyword evidence="2" id="KW-1003">Cell membrane</keyword>
<reference evidence="10 11" key="1">
    <citation type="submission" date="2017-09" db="EMBL/GenBank/DDBJ databases">
        <title>The Catabolism of 3,6-Dichlorosalicylic acid is Initiated by the Cytochrome P450 Monooxygenase DsmABC in Rhizorhabdus dicambivorans Ndbn-20.</title>
        <authorList>
            <person name="Na L."/>
        </authorList>
    </citation>
    <scope>NUCLEOTIDE SEQUENCE [LARGE SCALE GENOMIC DNA]</scope>
    <source>
        <strain evidence="10 11">Ndbn-20m</strain>
    </source>
</reference>
<feature type="transmembrane region" description="Helical" evidence="7">
    <location>
        <begin position="478"/>
        <end position="498"/>
    </location>
</feature>
<dbReference type="RefSeq" id="WP_066960989.1">
    <property type="nucleotide sequence ID" value="NZ_CP023449.1"/>
</dbReference>
<dbReference type="OrthoDB" id="9795292at2"/>
<dbReference type="InterPro" id="IPR014345">
    <property type="entry name" value="XrtA_polysacc_chain"/>
</dbReference>
<organism evidence="10 11">
    <name type="scientific">Rhizorhabdus dicambivorans</name>
    <dbReference type="NCBI Taxonomy" id="1850238"/>
    <lineage>
        <taxon>Bacteria</taxon>
        <taxon>Pseudomonadati</taxon>
        <taxon>Pseudomonadota</taxon>
        <taxon>Alphaproteobacteria</taxon>
        <taxon>Sphingomonadales</taxon>
        <taxon>Sphingomonadaceae</taxon>
        <taxon>Rhizorhabdus</taxon>
    </lineage>
</organism>
<protein>
    <submittedName>
        <fullName evidence="10">Polysaccharide chain length determinant</fullName>
    </submittedName>
</protein>
<dbReference type="InterPro" id="IPR050445">
    <property type="entry name" value="Bact_polysacc_biosynth/exp"/>
</dbReference>
<dbReference type="PANTHER" id="PTHR32309">
    <property type="entry name" value="TYROSINE-PROTEIN KINASE"/>
    <property type="match status" value="1"/>
</dbReference>
<dbReference type="AlphaFoldDB" id="A0A2A4FZ12"/>
<evidence type="ECO:0000256" key="4">
    <source>
        <dbReference type="ARBA" id="ARBA00022989"/>
    </source>
</evidence>
<evidence type="ECO:0000313" key="10">
    <source>
        <dbReference type="EMBL" id="PCE42667.1"/>
    </source>
</evidence>
<sequence length="507" mass="55652">MEAIYTEIRIALYAIWRMRWLALAVAWGFCLVGWVMVMRVPASYESSARIQVQVKSLFADGAESDMQKNVDRVRQSLTSTEVLKRVVRTVSNGERPLTSYESLSLIGALRGGISITAQGEDLLEIKTRISLKSISEQQTAFIARNVTQKLIEIFIQENVIGSRTNNAEALQFLDQELARRAKELADVDRRRAQIAQDTLGSLPGSGTLEQRMDSARNEMMNLESGLMQARSSLAAMNGQIAATPAQIPAGTVGGVDTLDQRISQLEGQLSEAISRGWTEKHPDVIAIRAQLRQLRAEKARGGTRDVPMAPNPVYVSLKSMQAEREGNVAALQARKDQLDRAVTMIAQRQLSAPAAQIDQARLDRDYDVLRDQYNKLLAQREGAKLRSDATGKTDGVQFRVIDQPAVPRQPAAPNRTMLLTAVLIAGAVVGAGVAFAKSQLANVYTTTQQLAKASGLPVLGSISEVITAETRAIRRKQMMWFSSAAAGLPGMFMLLMLIEFVKRIMVS</sequence>
<keyword evidence="11" id="KW-1185">Reference proteome</keyword>
<name>A0A2A4FZ12_9SPHN</name>
<dbReference type="Proteomes" id="UP000218934">
    <property type="component" value="Unassembled WGS sequence"/>
</dbReference>
<feature type="transmembrane region" description="Helical" evidence="7">
    <location>
        <begin position="417"/>
        <end position="436"/>
    </location>
</feature>
<evidence type="ECO:0000313" key="11">
    <source>
        <dbReference type="Proteomes" id="UP000218934"/>
    </source>
</evidence>
<proteinExistence type="predicted"/>
<feature type="coiled-coil region" evidence="6">
    <location>
        <begin position="212"/>
        <end position="275"/>
    </location>
</feature>
<keyword evidence="4 7" id="KW-1133">Transmembrane helix</keyword>
<gene>
    <name evidence="10" type="ORF">COO09_09710</name>
</gene>
<dbReference type="GO" id="GO:0005886">
    <property type="term" value="C:plasma membrane"/>
    <property type="evidence" value="ECO:0007669"/>
    <property type="project" value="UniProtKB-SubCell"/>
</dbReference>
<evidence type="ECO:0000256" key="5">
    <source>
        <dbReference type="ARBA" id="ARBA00023136"/>
    </source>
</evidence>
<evidence type="ECO:0000256" key="2">
    <source>
        <dbReference type="ARBA" id="ARBA00022475"/>
    </source>
</evidence>
<dbReference type="Pfam" id="PF13807">
    <property type="entry name" value="GNVR"/>
    <property type="match status" value="1"/>
</dbReference>
<comment type="caution">
    <text evidence="10">The sequence shown here is derived from an EMBL/GenBank/DDBJ whole genome shotgun (WGS) entry which is preliminary data.</text>
</comment>
<dbReference type="Pfam" id="PF02706">
    <property type="entry name" value="Wzz"/>
    <property type="match status" value="1"/>
</dbReference>
<evidence type="ECO:0000259" key="8">
    <source>
        <dbReference type="Pfam" id="PF02706"/>
    </source>
</evidence>